<dbReference type="HAMAP" id="MF_02019">
    <property type="entry name" value="MurF"/>
    <property type="match status" value="1"/>
</dbReference>
<dbReference type="OrthoDB" id="9801978at2"/>
<evidence type="ECO:0000256" key="6">
    <source>
        <dbReference type="ARBA" id="ARBA00022960"/>
    </source>
</evidence>
<dbReference type="Gene3D" id="3.40.1390.10">
    <property type="entry name" value="MurE/MurF, N-terminal domain"/>
    <property type="match status" value="1"/>
</dbReference>
<dbReference type="Gene3D" id="3.90.190.20">
    <property type="entry name" value="Mur ligase, C-terminal domain"/>
    <property type="match status" value="1"/>
</dbReference>
<evidence type="ECO:0000256" key="11">
    <source>
        <dbReference type="RuleBase" id="RU004136"/>
    </source>
</evidence>
<dbReference type="GO" id="GO:0051301">
    <property type="term" value="P:cell division"/>
    <property type="evidence" value="ECO:0007669"/>
    <property type="project" value="UniProtKB-KW"/>
</dbReference>
<dbReference type="InterPro" id="IPR036565">
    <property type="entry name" value="Mur-like_cat_sf"/>
</dbReference>
<keyword evidence="7 10" id="KW-0573">Peptidoglycan synthesis</keyword>
<dbReference type="EC" id="6.3.2.10" evidence="10 11"/>
<dbReference type="Gene3D" id="3.40.1190.10">
    <property type="entry name" value="Mur-like, catalytic domain"/>
    <property type="match status" value="1"/>
</dbReference>
<dbReference type="GO" id="GO:0071555">
    <property type="term" value="P:cell wall organization"/>
    <property type="evidence" value="ECO:0007669"/>
    <property type="project" value="UniProtKB-KW"/>
</dbReference>
<dbReference type="SUPFAM" id="SSF53623">
    <property type="entry name" value="MurD-like peptide ligases, catalytic domain"/>
    <property type="match status" value="1"/>
</dbReference>
<dbReference type="InterPro" id="IPR036615">
    <property type="entry name" value="Mur_ligase_C_dom_sf"/>
</dbReference>
<dbReference type="InterPro" id="IPR035911">
    <property type="entry name" value="MurE/MurF_N"/>
</dbReference>
<evidence type="ECO:0000256" key="2">
    <source>
        <dbReference type="ARBA" id="ARBA00022598"/>
    </source>
</evidence>
<keyword evidence="8 10" id="KW-0131">Cell cycle</keyword>
<keyword evidence="1 10" id="KW-0963">Cytoplasm</keyword>
<keyword evidence="4 10" id="KW-0547">Nucleotide-binding</keyword>
<keyword evidence="16" id="KW-1185">Reference proteome</keyword>
<dbReference type="PANTHER" id="PTHR43024:SF1">
    <property type="entry name" value="UDP-N-ACETYLMURAMOYL-TRIPEPTIDE--D-ALANYL-D-ALANINE LIGASE"/>
    <property type="match status" value="1"/>
</dbReference>
<evidence type="ECO:0000313" key="16">
    <source>
        <dbReference type="Proteomes" id="UP000256763"/>
    </source>
</evidence>
<dbReference type="Pfam" id="PF01225">
    <property type="entry name" value="Mur_ligase"/>
    <property type="match status" value="1"/>
</dbReference>
<dbReference type="GO" id="GO:0047480">
    <property type="term" value="F:UDP-N-acetylmuramoyl-tripeptide-D-alanyl-D-alanine ligase activity"/>
    <property type="evidence" value="ECO:0007669"/>
    <property type="project" value="UniProtKB-UniRule"/>
</dbReference>
<proteinExistence type="inferred from homology"/>
<dbReference type="GO" id="GO:0008360">
    <property type="term" value="P:regulation of cell shape"/>
    <property type="evidence" value="ECO:0007669"/>
    <property type="project" value="UniProtKB-KW"/>
</dbReference>
<dbReference type="PANTHER" id="PTHR43024">
    <property type="entry name" value="UDP-N-ACETYLMURAMOYL-TRIPEPTIDE--D-ALANYL-D-ALANINE LIGASE"/>
    <property type="match status" value="1"/>
</dbReference>
<evidence type="ECO:0000256" key="3">
    <source>
        <dbReference type="ARBA" id="ARBA00022618"/>
    </source>
</evidence>
<evidence type="ECO:0000256" key="4">
    <source>
        <dbReference type="ARBA" id="ARBA00022741"/>
    </source>
</evidence>
<keyword evidence="9 10" id="KW-0961">Cell wall biogenesis/degradation</keyword>
<dbReference type="UniPathway" id="UPA00219"/>
<keyword evidence="3 10" id="KW-0132">Cell division</keyword>
<keyword evidence="5 10" id="KW-0067">ATP-binding</keyword>
<name>A0A3E0X0S9_9GAMM</name>
<evidence type="ECO:0000259" key="12">
    <source>
        <dbReference type="Pfam" id="PF01225"/>
    </source>
</evidence>
<evidence type="ECO:0000256" key="8">
    <source>
        <dbReference type="ARBA" id="ARBA00023306"/>
    </source>
</evidence>
<dbReference type="GO" id="GO:0005524">
    <property type="term" value="F:ATP binding"/>
    <property type="evidence" value="ECO:0007669"/>
    <property type="project" value="UniProtKB-UniRule"/>
</dbReference>
<keyword evidence="2 10" id="KW-0436">Ligase</keyword>
<dbReference type="SUPFAM" id="SSF53244">
    <property type="entry name" value="MurD-like peptide ligases, peptide-binding domain"/>
    <property type="match status" value="1"/>
</dbReference>
<accession>A0A3E0X0S9</accession>
<evidence type="ECO:0000256" key="5">
    <source>
        <dbReference type="ARBA" id="ARBA00022840"/>
    </source>
</evidence>
<keyword evidence="6 10" id="KW-0133">Cell shape</keyword>
<reference evidence="16" key="1">
    <citation type="submission" date="2017-05" db="EMBL/GenBank/DDBJ databases">
        <authorList>
            <person name="Sharma S."/>
            <person name="Sidhu C."/>
            <person name="Pinnaka A.K."/>
        </authorList>
    </citation>
    <scope>NUCLEOTIDE SEQUENCE [LARGE SCALE GENOMIC DNA]</scope>
    <source>
        <strain evidence="16">AK93</strain>
    </source>
</reference>
<feature type="domain" description="Mur ligase N-terminal catalytic" evidence="12">
    <location>
        <begin position="24"/>
        <end position="95"/>
    </location>
</feature>
<comment type="function">
    <text evidence="10 11">Involved in cell wall formation. Catalyzes the final step in the synthesis of UDP-N-acetylmuramoyl-pentapeptide, the precursor of murein.</text>
</comment>
<dbReference type="InterPro" id="IPR051046">
    <property type="entry name" value="MurCDEF_CellWall_CoF430Synth"/>
</dbReference>
<dbReference type="InterPro" id="IPR013221">
    <property type="entry name" value="Mur_ligase_cen"/>
</dbReference>
<dbReference type="InterPro" id="IPR005863">
    <property type="entry name" value="UDP-N-AcMur_synth"/>
</dbReference>
<dbReference type="NCBIfam" id="TIGR01143">
    <property type="entry name" value="murF"/>
    <property type="match status" value="1"/>
</dbReference>
<dbReference type="AlphaFoldDB" id="A0A3E0X0S9"/>
<dbReference type="Pfam" id="PF02875">
    <property type="entry name" value="Mur_ligase_C"/>
    <property type="match status" value="1"/>
</dbReference>
<dbReference type="SUPFAM" id="SSF63418">
    <property type="entry name" value="MurE/MurF N-terminal domain"/>
    <property type="match status" value="1"/>
</dbReference>
<comment type="subcellular location">
    <subcellularLocation>
        <location evidence="10 11">Cytoplasm</location>
    </subcellularLocation>
</comment>
<dbReference type="Proteomes" id="UP000256763">
    <property type="component" value="Unassembled WGS sequence"/>
</dbReference>
<evidence type="ECO:0000256" key="7">
    <source>
        <dbReference type="ARBA" id="ARBA00022984"/>
    </source>
</evidence>
<dbReference type="InterPro" id="IPR000713">
    <property type="entry name" value="Mur_ligase_N"/>
</dbReference>
<dbReference type="GO" id="GO:0008766">
    <property type="term" value="F:UDP-N-acetylmuramoylalanyl-D-glutamyl-2,6-diaminopimelate-D-alanyl-D-alanine ligase activity"/>
    <property type="evidence" value="ECO:0007669"/>
    <property type="project" value="RHEA"/>
</dbReference>
<gene>
    <name evidence="10" type="primary">murF</name>
    <name evidence="15" type="ORF">CAL65_08190</name>
</gene>
<protein>
    <recommendedName>
        <fullName evidence="10 11">UDP-N-acetylmuramoyl-tripeptide--D-alanyl-D-alanine ligase</fullName>
        <ecNumber evidence="10 11">6.3.2.10</ecNumber>
    </recommendedName>
    <alternativeName>
        <fullName evidence="10">D-alanyl-D-alanine-adding enzyme</fullName>
    </alternativeName>
</protein>
<sequence>MQEMSLKQLATLLDGALTGADTSFSGVGTDSRQVVPGQLFVALSGPRFDGHDYIGKAKAAGAAAALVSREGDWELPHCVVPDTRIALGDIARAVRRASQARVVGITGSNGKTTVKEMLASILAAQGPTLATVGNLNNDIGVPLTLFRLQADDRYAVLEMGANHQGEIGYLARVAEPEVGVVTNAGAAHLEGFGGYDGVAKGKGEMFSALPERGIAVINADDKYAGFWRQLAGRKRIVDFGLSPTAMVRAERIAADGFELHTPKGRVPVSLPLPGRHNVLNALAASAAALALDIAPAAIAEGLAAMKPVAGRLNWRVARQGARVLDDTYNANPNSLEAGLRVLAETEGEHWLILGDMAELGDTASALHAQAGRLARDCGVTRLYTVGHFAGDAADAFGAGGSHYADKDALVAALRSELRPDVAVLVKGSRSMAMEQVVAALCGPREE</sequence>
<evidence type="ECO:0000313" key="15">
    <source>
        <dbReference type="EMBL" id="RFA37896.1"/>
    </source>
</evidence>
<feature type="domain" description="Mur ligase C-terminal" evidence="13">
    <location>
        <begin position="310"/>
        <end position="429"/>
    </location>
</feature>
<evidence type="ECO:0000256" key="1">
    <source>
        <dbReference type="ARBA" id="ARBA00022490"/>
    </source>
</evidence>
<organism evidence="15 16">
    <name type="scientific">Alkalilimnicola ehrlichii</name>
    <dbReference type="NCBI Taxonomy" id="351052"/>
    <lineage>
        <taxon>Bacteria</taxon>
        <taxon>Pseudomonadati</taxon>
        <taxon>Pseudomonadota</taxon>
        <taxon>Gammaproteobacteria</taxon>
        <taxon>Chromatiales</taxon>
        <taxon>Ectothiorhodospiraceae</taxon>
        <taxon>Alkalilimnicola</taxon>
    </lineage>
</organism>
<comment type="catalytic activity">
    <reaction evidence="10 11">
        <text>D-alanyl-D-alanine + UDP-N-acetyl-alpha-D-muramoyl-L-alanyl-gamma-D-glutamyl-meso-2,6-diaminopimelate + ATP = UDP-N-acetyl-alpha-D-muramoyl-L-alanyl-gamma-D-glutamyl-meso-2,6-diaminopimeloyl-D-alanyl-D-alanine + ADP + phosphate + H(+)</text>
        <dbReference type="Rhea" id="RHEA:28374"/>
        <dbReference type="ChEBI" id="CHEBI:15378"/>
        <dbReference type="ChEBI" id="CHEBI:30616"/>
        <dbReference type="ChEBI" id="CHEBI:43474"/>
        <dbReference type="ChEBI" id="CHEBI:57822"/>
        <dbReference type="ChEBI" id="CHEBI:61386"/>
        <dbReference type="ChEBI" id="CHEBI:83905"/>
        <dbReference type="ChEBI" id="CHEBI:456216"/>
        <dbReference type="EC" id="6.3.2.10"/>
    </reaction>
</comment>
<feature type="domain" description="Mur ligase central" evidence="14">
    <location>
        <begin position="105"/>
        <end position="288"/>
    </location>
</feature>
<evidence type="ECO:0000259" key="14">
    <source>
        <dbReference type="Pfam" id="PF08245"/>
    </source>
</evidence>
<dbReference type="EMBL" id="NFZW01000006">
    <property type="protein sequence ID" value="RFA37896.1"/>
    <property type="molecule type" value="Genomic_DNA"/>
</dbReference>
<dbReference type="GO" id="GO:0005737">
    <property type="term" value="C:cytoplasm"/>
    <property type="evidence" value="ECO:0007669"/>
    <property type="project" value="UniProtKB-SubCell"/>
</dbReference>
<comment type="similarity">
    <text evidence="10">Belongs to the MurCDEF family. MurF subfamily.</text>
</comment>
<evidence type="ECO:0000256" key="10">
    <source>
        <dbReference type="HAMAP-Rule" id="MF_02019"/>
    </source>
</evidence>
<comment type="pathway">
    <text evidence="10 11">Cell wall biogenesis; peptidoglycan biosynthesis.</text>
</comment>
<comment type="caution">
    <text evidence="15">The sequence shown here is derived from an EMBL/GenBank/DDBJ whole genome shotgun (WGS) entry which is preliminary data.</text>
</comment>
<feature type="binding site" evidence="10">
    <location>
        <begin position="107"/>
        <end position="113"/>
    </location>
    <ligand>
        <name>ATP</name>
        <dbReference type="ChEBI" id="CHEBI:30616"/>
    </ligand>
</feature>
<dbReference type="InterPro" id="IPR004101">
    <property type="entry name" value="Mur_ligase_C"/>
</dbReference>
<dbReference type="RefSeq" id="WP_116301608.1">
    <property type="nucleotide sequence ID" value="NZ_NFZV01000005.1"/>
</dbReference>
<dbReference type="GO" id="GO:0009252">
    <property type="term" value="P:peptidoglycan biosynthetic process"/>
    <property type="evidence" value="ECO:0007669"/>
    <property type="project" value="UniProtKB-UniRule"/>
</dbReference>
<evidence type="ECO:0000256" key="9">
    <source>
        <dbReference type="ARBA" id="ARBA00023316"/>
    </source>
</evidence>
<evidence type="ECO:0000259" key="13">
    <source>
        <dbReference type="Pfam" id="PF02875"/>
    </source>
</evidence>
<dbReference type="Pfam" id="PF08245">
    <property type="entry name" value="Mur_ligase_M"/>
    <property type="match status" value="1"/>
</dbReference>